<feature type="region of interest" description="Disordered" evidence="1">
    <location>
        <begin position="1"/>
        <end position="34"/>
    </location>
</feature>
<evidence type="ECO:0000256" key="1">
    <source>
        <dbReference type="SAM" id="MobiDB-lite"/>
    </source>
</evidence>
<reference evidence="3" key="1">
    <citation type="journal article" date="2019" name="Int. J. Syst. Evol. Microbiol.">
        <title>The Global Catalogue of Microorganisms (GCM) 10K type strain sequencing project: providing services to taxonomists for standard genome sequencing and annotation.</title>
        <authorList>
            <consortium name="The Broad Institute Genomics Platform"/>
            <consortium name="The Broad Institute Genome Sequencing Center for Infectious Disease"/>
            <person name="Wu L."/>
            <person name="Ma J."/>
        </authorList>
    </citation>
    <scope>NUCLEOTIDE SEQUENCE [LARGE SCALE GENOMIC DNA]</scope>
    <source>
        <strain evidence="3">JCM 15442</strain>
    </source>
</reference>
<proteinExistence type="predicted"/>
<protein>
    <submittedName>
        <fullName evidence="2">Uncharacterized protein</fullName>
    </submittedName>
</protein>
<comment type="caution">
    <text evidence="2">The sequence shown here is derived from an EMBL/GenBank/DDBJ whole genome shotgun (WGS) entry which is preliminary data.</text>
</comment>
<dbReference type="Proteomes" id="UP000639973">
    <property type="component" value="Unassembled WGS sequence"/>
</dbReference>
<dbReference type="EMBL" id="BMOL01000001">
    <property type="protein sequence ID" value="GGL68550.1"/>
    <property type="molecule type" value="Genomic_DNA"/>
</dbReference>
<sequence>MSGRRGKQCMHSPRMDVQAQTHPSAPAALLEGPAHHMMDRVGELRAAPSVADNEMPSQT</sequence>
<gene>
    <name evidence="2" type="ORF">GCM10010840_03260</name>
</gene>
<name>A0ABQ2G094_9DEIO</name>
<evidence type="ECO:0000313" key="2">
    <source>
        <dbReference type="EMBL" id="GGL68550.1"/>
    </source>
</evidence>
<accession>A0ABQ2G094</accession>
<evidence type="ECO:0000313" key="3">
    <source>
        <dbReference type="Proteomes" id="UP000639973"/>
    </source>
</evidence>
<keyword evidence="3" id="KW-1185">Reference proteome</keyword>
<organism evidence="2 3">
    <name type="scientific">Deinococcus aerolatus</name>
    <dbReference type="NCBI Taxonomy" id="522487"/>
    <lineage>
        <taxon>Bacteria</taxon>
        <taxon>Thermotogati</taxon>
        <taxon>Deinococcota</taxon>
        <taxon>Deinococci</taxon>
        <taxon>Deinococcales</taxon>
        <taxon>Deinococcaceae</taxon>
        <taxon>Deinococcus</taxon>
    </lineage>
</organism>